<dbReference type="GO" id="GO:0016020">
    <property type="term" value="C:membrane"/>
    <property type="evidence" value="ECO:0007669"/>
    <property type="project" value="UniProtKB-SubCell"/>
</dbReference>
<keyword evidence="3 5" id="KW-1133">Transmembrane helix</keyword>
<dbReference type="AlphaFoldDB" id="A0A482WAR3"/>
<name>A0A482WAR3_ASBVE</name>
<evidence type="ECO:0000256" key="5">
    <source>
        <dbReference type="SAM" id="Phobius"/>
    </source>
</evidence>
<dbReference type="InterPro" id="IPR005828">
    <property type="entry name" value="MFS_sugar_transport-like"/>
</dbReference>
<accession>A0A482WAR3</accession>
<dbReference type="EMBL" id="QDEB01015849">
    <property type="protein sequence ID" value="RZC41603.1"/>
    <property type="molecule type" value="Genomic_DNA"/>
</dbReference>
<comment type="caution">
    <text evidence="6">The sequence shown here is derived from an EMBL/GenBank/DDBJ whole genome shotgun (WGS) entry which is preliminary data.</text>
</comment>
<dbReference type="OrthoDB" id="6133115at2759"/>
<keyword evidence="2 5" id="KW-0812">Transmembrane</keyword>
<dbReference type="GO" id="GO:0022857">
    <property type="term" value="F:transmembrane transporter activity"/>
    <property type="evidence" value="ECO:0007669"/>
    <property type="project" value="InterPro"/>
</dbReference>
<evidence type="ECO:0000256" key="3">
    <source>
        <dbReference type="ARBA" id="ARBA00022989"/>
    </source>
</evidence>
<protein>
    <submittedName>
        <fullName evidence="6">Sugar tr domain containing protein</fullName>
    </submittedName>
</protein>
<feature type="transmembrane region" description="Helical" evidence="5">
    <location>
        <begin position="105"/>
        <end position="125"/>
    </location>
</feature>
<evidence type="ECO:0000256" key="4">
    <source>
        <dbReference type="ARBA" id="ARBA00023136"/>
    </source>
</evidence>
<dbReference type="Gene3D" id="1.20.1250.20">
    <property type="entry name" value="MFS general substrate transporter like domains"/>
    <property type="match status" value="2"/>
</dbReference>
<dbReference type="Pfam" id="PF00083">
    <property type="entry name" value="Sugar_tr"/>
    <property type="match status" value="2"/>
</dbReference>
<evidence type="ECO:0000313" key="6">
    <source>
        <dbReference type="EMBL" id="RZC41603.1"/>
    </source>
</evidence>
<sequence>MPESPYYCIKKQKYEEAERSLKLLRGSEDIEEEMTALREAVARQEQNRGAKIADLFTVPSNKRACFIFFIVCAANKFSGKNPDVELIATLVAMSVADKFEKRPRLIISTIGCSVAVFSLGTYFYLKKLMIPNFVENFEWLPITSLVAYSVLFSVGLAFAAVSVLSELFPTNVKAMALGFADTLSVSMGAIASKFFQITNDQFGMYAPFWGFAETNGKTLEEINDSATKKSERSV</sequence>
<dbReference type="SUPFAM" id="SSF103473">
    <property type="entry name" value="MFS general substrate transporter"/>
    <property type="match status" value="1"/>
</dbReference>
<keyword evidence="7" id="KW-1185">Reference proteome</keyword>
<organism evidence="6 7">
    <name type="scientific">Asbolus verrucosus</name>
    <name type="common">Desert ironclad beetle</name>
    <dbReference type="NCBI Taxonomy" id="1661398"/>
    <lineage>
        <taxon>Eukaryota</taxon>
        <taxon>Metazoa</taxon>
        <taxon>Ecdysozoa</taxon>
        <taxon>Arthropoda</taxon>
        <taxon>Hexapoda</taxon>
        <taxon>Insecta</taxon>
        <taxon>Pterygota</taxon>
        <taxon>Neoptera</taxon>
        <taxon>Endopterygota</taxon>
        <taxon>Coleoptera</taxon>
        <taxon>Polyphaga</taxon>
        <taxon>Cucujiformia</taxon>
        <taxon>Tenebrionidae</taxon>
        <taxon>Pimeliinae</taxon>
        <taxon>Asbolus</taxon>
    </lineage>
</organism>
<evidence type="ECO:0000256" key="2">
    <source>
        <dbReference type="ARBA" id="ARBA00022692"/>
    </source>
</evidence>
<gene>
    <name evidence="6" type="ORF">BDFB_007872</name>
</gene>
<proteinExistence type="predicted"/>
<evidence type="ECO:0000256" key="1">
    <source>
        <dbReference type="ARBA" id="ARBA00004370"/>
    </source>
</evidence>
<reference evidence="6 7" key="1">
    <citation type="submission" date="2017-03" db="EMBL/GenBank/DDBJ databases">
        <title>Genome of the blue death feigning beetle - Asbolus verrucosus.</title>
        <authorList>
            <person name="Rider S.D."/>
        </authorList>
    </citation>
    <scope>NUCLEOTIDE SEQUENCE [LARGE SCALE GENOMIC DNA]</scope>
    <source>
        <strain evidence="6">Butters</strain>
        <tissue evidence="6">Head and leg muscle</tissue>
    </source>
</reference>
<dbReference type="PANTHER" id="PTHR48021:SF46">
    <property type="entry name" value="MAJOR FACILITATOR SUPERFAMILY (MFS) PROFILE DOMAIN-CONTAINING PROTEIN"/>
    <property type="match status" value="1"/>
</dbReference>
<dbReference type="PANTHER" id="PTHR48021">
    <property type="match status" value="1"/>
</dbReference>
<dbReference type="InterPro" id="IPR036259">
    <property type="entry name" value="MFS_trans_sf"/>
</dbReference>
<comment type="subcellular location">
    <subcellularLocation>
        <location evidence="1">Membrane</location>
    </subcellularLocation>
</comment>
<dbReference type="Proteomes" id="UP000292052">
    <property type="component" value="Unassembled WGS sequence"/>
</dbReference>
<keyword evidence="4 5" id="KW-0472">Membrane</keyword>
<dbReference type="InterPro" id="IPR050549">
    <property type="entry name" value="MFS_Trehalose_Transporter"/>
</dbReference>
<feature type="transmembrane region" description="Helical" evidence="5">
    <location>
        <begin position="145"/>
        <end position="165"/>
    </location>
</feature>
<evidence type="ECO:0000313" key="7">
    <source>
        <dbReference type="Proteomes" id="UP000292052"/>
    </source>
</evidence>